<dbReference type="Proteomes" id="UP000191285">
    <property type="component" value="Unassembled WGS sequence"/>
</dbReference>
<evidence type="ECO:0000256" key="1">
    <source>
        <dbReference type="PROSITE-ProRule" id="PRU00023"/>
    </source>
</evidence>
<dbReference type="InterPro" id="IPR051616">
    <property type="entry name" value="Cul2-RING_E3_ligase_SR"/>
</dbReference>
<feature type="repeat" description="ANK" evidence="1">
    <location>
        <begin position="213"/>
        <end position="245"/>
    </location>
</feature>
<dbReference type="Gene3D" id="1.25.40.20">
    <property type="entry name" value="Ankyrin repeat-containing domain"/>
    <property type="match status" value="4"/>
</dbReference>
<dbReference type="PANTHER" id="PTHR46224:SF64">
    <property type="entry name" value="IQ MOTIF AND ANKYRIN REPEAT DOMAIN-CONTAINING PROTEIN 1"/>
    <property type="match status" value="1"/>
</dbReference>
<organism evidence="2 3">
    <name type="scientific">Penicillium steckii</name>
    <dbReference type="NCBI Taxonomy" id="303698"/>
    <lineage>
        <taxon>Eukaryota</taxon>
        <taxon>Fungi</taxon>
        <taxon>Dikarya</taxon>
        <taxon>Ascomycota</taxon>
        <taxon>Pezizomycotina</taxon>
        <taxon>Eurotiomycetes</taxon>
        <taxon>Eurotiomycetidae</taxon>
        <taxon>Eurotiales</taxon>
        <taxon>Aspergillaceae</taxon>
        <taxon>Penicillium</taxon>
    </lineage>
</organism>
<comment type="caution">
    <text evidence="2">The sequence shown here is derived from an EMBL/GenBank/DDBJ whole genome shotgun (WGS) entry which is preliminary data.</text>
</comment>
<dbReference type="STRING" id="303698.A0A1V6T7A0"/>
<dbReference type="Pfam" id="PF12796">
    <property type="entry name" value="Ank_2"/>
    <property type="match status" value="4"/>
</dbReference>
<dbReference type="SUPFAM" id="SSF48403">
    <property type="entry name" value="Ankyrin repeat"/>
    <property type="match status" value="2"/>
</dbReference>
<sequence length="709" mass="77892">MGFINLPIDVILLLGTYLKYTDDLNALCCTSRALHGILSPILHKRTVASGNGGYILEWAARRGLVSTARLILQAGAAASACGSEQWQPFALAAIHGHIEIMKLLLEHGIDPGSISNNWYNHNWKKPSFYPFEDAEEAEFSKCFQSEGHPLSLAASRGQVCVVNLLLQHGVPPDLRSIGEEKHTALHLAAREGHIHIVRILVEAKSPIDAQTETDYTPLAFAASKGHLEIVQFLLKRGANPNIPSSNGYTLLSIASTSGNIEIVRCLLNHGANLTPSSCQNPCYIKEPIYQISLPAERGFDEVVDLLLRKHDFIESSTKTHQQVILFCIAAMTGRINLLTDLIRKHNYDPNLALDPRFPILCTHPSNFLAERPIAAISWAATYNQVTAIKVLVANDASITQANGDSPLICAIQRGHKDVVETLLAHGADPNEIPGRALKFAVSNPPIFSLLLSHVVDLTNILQNVNISDEIIHSGQVNTLRILLDHPEGPELFANDVYPYSDPANCEETAIKVFKFALGGGEEIFCLLLSRGLIAIPKEPFGFPANLIFKNAMRLGDSIVRLLFDMGFRVTVGKMELIWDCANSNHADGLLDVFLQNGCGIDDQDTIPTALYAAAELGYARPIRPLLKMGANVQFVRRGETPLSVAAKGNHLHAVRLILQAFDERDLSLIQVESMLEQAEKYALEEGQVDILKAIDQFRCRRLYPVPSSL</sequence>
<dbReference type="InterPro" id="IPR002110">
    <property type="entry name" value="Ankyrin_rpt"/>
</dbReference>
<name>A0A1V6T7A0_9EURO</name>
<proteinExistence type="predicted"/>
<dbReference type="OrthoDB" id="341259at2759"/>
<dbReference type="Pfam" id="PF00023">
    <property type="entry name" value="Ank"/>
    <property type="match status" value="1"/>
</dbReference>
<feature type="repeat" description="ANK" evidence="1">
    <location>
        <begin position="180"/>
        <end position="212"/>
    </location>
</feature>
<dbReference type="PANTHER" id="PTHR46224">
    <property type="entry name" value="ANKYRIN REPEAT FAMILY PROTEIN"/>
    <property type="match status" value="1"/>
</dbReference>
<dbReference type="SMART" id="SM00248">
    <property type="entry name" value="ANK"/>
    <property type="match status" value="11"/>
</dbReference>
<dbReference type="InterPro" id="IPR036770">
    <property type="entry name" value="Ankyrin_rpt-contain_sf"/>
</dbReference>
<accession>A0A1V6T7A0</accession>
<dbReference type="PRINTS" id="PR01415">
    <property type="entry name" value="ANKYRIN"/>
</dbReference>
<feature type="repeat" description="ANK" evidence="1">
    <location>
        <begin position="84"/>
        <end position="116"/>
    </location>
</feature>
<keyword evidence="3" id="KW-1185">Reference proteome</keyword>
<dbReference type="AlphaFoldDB" id="A0A1V6T7A0"/>
<reference evidence="3" key="1">
    <citation type="journal article" date="2017" name="Nat. Microbiol.">
        <title>Global analysis of biosynthetic gene clusters reveals vast potential of secondary metabolite production in Penicillium species.</title>
        <authorList>
            <person name="Nielsen J.C."/>
            <person name="Grijseels S."/>
            <person name="Prigent S."/>
            <person name="Ji B."/>
            <person name="Dainat J."/>
            <person name="Nielsen K.F."/>
            <person name="Frisvad J.C."/>
            <person name="Workman M."/>
            <person name="Nielsen J."/>
        </authorList>
    </citation>
    <scope>NUCLEOTIDE SEQUENCE [LARGE SCALE GENOMIC DNA]</scope>
    <source>
        <strain evidence="3">IBT 24891</strain>
    </source>
</reference>
<evidence type="ECO:0000313" key="2">
    <source>
        <dbReference type="EMBL" id="OQE21991.1"/>
    </source>
</evidence>
<dbReference type="PROSITE" id="PS50088">
    <property type="entry name" value="ANK_REPEAT"/>
    <property type="match status" value="5"/>
</dbReference>
<dbReference type="EMBL" id="MLKD01000011">
    <property type="protein sequence ID" value="OQE21991.1"/>
    <property type="molecule type" value="Genomic_DNA"/>
</dbReference>
<keyword evidence="1" id="KW-0040">ANK repeat</keyword>
<protein>
    <submittedName>
        <fullName evidence="2">Uncharacterized protein</fullName>
    </submittedName>
</protein>
<evidence type="ECO:0000313" key="3">
    <source>
        <dbReference type="Proteomes" id="UP000191285"/>
    </source>
</evidence>
<gene>
    <name evidence="2" type="ORF">PENSTE_c011G02760</name>
</gene>
<dbReference type="PROSITE" id="PS50297">
    <property type="entry name" value="ANK_REP_REGION"/>
    <property type="match status" value="5"/>
</dbReference>
<feature type="repeat" description="ANK" evidence="1">
    <location>
        <begin position="402"/>
        <end position="434"/>
    </location>
</feature>
<feature type="repeat" description="ANK" evidence="1">
    <location>
        <begin position="246"/>
        <end position="278"/>
    </location>
</feature>